<keyword evidence="2" id="KW-0815">Transposition</keyword>
<name>A0A9D2FWM9_9BACT</name>
<dbReference type="Pfam" id="PF01609">
    <property type="entry name" value="DDE_Tnp_1"/>
    <property type="match status" value="1"/>
</dbReference>
<keyword evidence="5" id="KW-0472">Membrane</keyword>
<comment type="similarity">
    <text evidence="1">Belongs to the transposase 11 family.</text>
</comment>
<dbReference type="SUPFAM" id="SSF53098">
    <property type="entry name" value="Ribonuclease H-like"/>
    <property type="match status" value="1"/>
</dbReference>
<evidence type="ECO:0000313" key="9">
    <source>
        <dbReference type="Proteomes" id="UP000824055"/>
    </source>
</evidence>
<dbReference type="InterPro" id="IPR012337">
    <property type="entry name" value="RNaseH-like_sf"/>
</dbReference>
<feature type="domain" description="DUF4372" evidence="7">
    <location>
        <begin position="5"/>
        <end position="75"/>
    </location>
</feature>
<dbReference type="NCBIfam" id="NF033592">
    <property type="entry name" value="transpos_IS4_1"/>
    <property type="match status" value="1"/>
</dbReference>
<dbReference type="Proteomes" id="UP000824055">
    <property type="component" value="Unassembled WGS sequence"/>
</dbReference>
<dbReference type="InterPro" id="IPR025399">
    <property type="entry name" value="DUF4372"/>
</dbReference>
<feature type="domain" description="Transposase IS4-like" evidence="6">
    <location>
        <begin position="129"/>
        <end position="338"/>
    </location>
</feature>
<feature type="transmembrane region" description="Helical" evidence="5">
    <location>
        <begin position="325"/>
        <end position="346"/>
    </location>
</feature>
<proteinExistence type="inferred from homology"/>
<dbReference type="InterPro" id="IPR047952">
    <property type="entry name" value="Transpos_IS4"/>
</dbReference>
<protein>
    <submittedName>
        <fullName evidence="8">IS4 family transposase</fullName>
    </submittedName>
</protein>
<keyword evidence="5" id="KW-1133">Transmembrane helix</keyword>
<dbReference type="GO" id="GO:0006313">
    <property type="term" value="P:DNA transposition"/>
    <property type="evidence" value="ECO:0007669"/>
    <property type="project" value="InterPro"/>
</dbReference>
<evidence type="ECO:0000313" key="8">
    <source>
        <dbReference type="EMBL" id="HIZ68328.1"/>
    </source>
</evidence>
<dbReference type="InterPro" id="IPR002559">
    <property type="entry name" value="Transposase_11"/>
</dbReference>
<comment type="caution">
    <text evidence="8">The sequence shown here is derived from an EMBL/GenBank/DDBJ whole genome shotgun (WGS) entry which is preliminary data.</text>
</comment>
<evidence type="ECO:0000256" key="5">
    <source>
        <dbReference type="SAM" id="Phobius"/>
    </source>
</evidence>
<dbReference type="GO" id="GO:0004803">
    <property type="term" value="F:transposase activity"/>
    <property type="evidence" value="ECO:0007669"/>
    <property type="project" value="InterPro"/>
</dbReference>
<dbReference type="Pfam" id="PF14294">
    <property type="entry name" value="DUF4372"/>
    <property type="match status" value="1"/>
</dbReference>
<evidence type="ECO:0000256" key="4">
    <source>
        <dbReference type="ARBA" id="ARBA00023172"/>
    </source>
</evidence>
<evidence type="ECO:0000259" key="7">
    <source>
        <dbReference type="Pfam" id="PF14294"/>
    </source>
</evidence>
<reference evidence="8" key="1">
    <citation type="journal article" date="2021" name="PeerJ">
        <title>Extensive microbial diversity within the chicken gut microbiome revealed by metagenomics and culture.</title>
        <authorList>
            <person name="Gilroy R."/>
            <person name="Ravi A."/>
            <person name="Getino M."/>
            <person name="Pursley I."/>
            <person name="Horton D.L."/>
            <person name="Alikhan N.F."/>
            <person name="Baker D."/>
            <person name="Gharbi K."/>
            <person name="Hall N."/>
            <person name="Watson M."/>
            <person name="Adriaenssens E.M."/>
            <person name="Foster-Nyarko E."/>
            <person name="Jarju S."/>
            <person name="Secka A."/>
            <person name="Antonio M."/>
            <person name="Oren A."/>
            <person name="Chaudhuri R.R."/>
            <person name="La Ragione R."/>
            <person name="Hildebrand F."/>
            <person name="Pallen M.J."/>
        </authorList>
    </citation>
    <scope>NUCLEOTIDE SEQUENCE</scope>
    <source>
        <strain evidence="8">ChiHecec3B27-8219</strain>
    </source>
</reference>
<dbReference type="PANTHER" id="PTHR33258">
    <property type="entry name" value="TRANSPOSASE INSL FOR INSERTION SEQUENCE ELEMENT IS186A-RELATED"/>
    <property type="match status" value="1"/>
</dbReference>
<keyword evidence="4" id="KW-0233">DNA recombination</keyword>
<reference evidence="8" key="2">
    <citation type="submission" date="2021-04" db="EMBL/GenBank/DDBJ databases">
        <authorList>
            <person name="Gilroy R."/>
        </authorList>
    </citation>
    <scope>NUCLEOTIDE SEQUENCE</scope>
    <source>
        <strain evidence="8">ChiHecec3B27-8219</strain>
    </source>
</reference>
<dbReference type="AlphaFoldDB" id="A0A9D2FWM9"/>
<evidence type="ECO:0000256" key="3">
    <source>
        <dbReference type="ARBA" id="ARBA00023125"/>
    </source>
</evidence>
<evidence type="ECO:0000256" key="2">
    <source>
        <dbReference type="ARBA" id="ARBA00022578"/>
    </source>
</evidence>
<keyword evidence="3" id="KW-0238">DNA-binding</keyword>
<evidence type="ECO:0000259" key="6">
    <source>
        <dbReference type="Pfam" id="PF01609"/>
    </source>
</evidence>
<gene>
    <name evidence="8" type="ORF">H9966_00315</name>
</gene>
<accession>A0A9D2FWM9</accession>
<evidence type="ECO:0000256" key="1">
    <source>
        <dbReference type="ARBA" id="ARBA00010075"/>
    </source>
</evidence>
<keyword evidence="5" id="KW-0812">Transmembrane</keyword>
<sequence>MSQNAYIFNQLCSLLPRDHFEYLVKKHNANYHVRSYTCWDHLMVMLWAQLTHRDSLRDIEAGLRAHGEKLYRLGMGKSVNKSTMSYANTNKEVAVFRELAQKMMELASRAAGVKNGELGKLAGVLELAGVFAVDSSTVNLDLKRFGWSVPQEGMGGIKLHTMYDVMREVPALCLVTGHEERDQTFMDDYPYMKGGLYVFDRAYVKTPSLKRIDDGGAYFIVRRKKGMEYRCLSNTGSECLPVYGDKRVEFTNRWARKGYPGQLRLVQYYSKERNEVMDFLTNNFQMSPMVVACAYKNRWSIELFFRWIKRHLIINRFYGTSANAVFTQVYVAITAYCLVAMAGAMYRFKGSAYELMSVLSVILFEKQDLSEIIRRYENHSEEKAQMPCWPTLFDTMDF</sequence>
<organism evidence="8 9">
    <name type="scientific">Candidatus Prevotella avicola</name>
    <dbReference type="NCBI Taxonomy" id="2838738"/>
    <lineage>
        <taxon>Bacteria</taxon>
        <taxon>Pseudomonadati</taxon>
        <taxon>Bacteroidota</taxon>
        <taxon>Bacteroidia</taxon>
        <taxon>Bacteroidales</taxon>
        <taxon>Prevotellaceae</taxon>
        <taxon>Prevotella</taxon>
    </lineage>
</organism>
<dbReference type="GO" id="GO:0003677">
    <property type="term" value="F:DNA binding"/>
    <property type="evidence" value="ECO:0007669"/>
    <property type="project" value="UniProtKB-KW"/>
</dbReference>
<dbReference type="PANTHER" id="PTHR33258:SF1">
    <property type="entry name" value="TRANSPOSASE INSL FOR INSERTION SEQUENCE ELEMENT IS186A-RELATED"/>
    <property type="match status" value="1"/>
</dbReference>
<dbReference type="EMBL" id="DXBE01000004">
    <property type="protein sequence ID" value="HIZ68328.1"/>
    <property type="molecule type" value="Genomic_DNA"/>
</dbReference>